<gene>
    <name evidence="2" type="ORF">ER308_12005</name>
</gene>
<dbReference type="Proteomes" id="UP000291469">
    <property type="component" value="Chromosome"/>
</dbReference>
<dbReference type="AlphaFoldDB" id="A0A411YG67"/>
<keyword evidence="2" id="KW-0489">Methyltransferase</keyword>
<dbReference type="RefSeq" id="WP_131155215.1">
    <property type="nucleotide sequence ID" value="NZ_CP036402.1"/>
</dbReference>
<reference evidence="2 3" key="1">
    <citation type="submission" date="2019-01" db="EMBL/GenBank/DDBJ databases">
        <title>Egibacter rhizosphaerae EGI 80759T.</title>
        <authorList>
            <person name="Chen D.-D."/>
            <person name="Tian Y."/>
            <person name="Jiao J.-Y."/>
            <person name="Zhang X.-T."/>
            <person name="Zhang Y.-G."/>
            <person name="Zhang Y."/>
            <person name="Xiao M."/>
            <person name="Shu W.-S."/>
            <person name="Li W.-J."/>
        </authorList>
    </citation>
    <scope>NUCLEOTIDE SEQUENCE [LARGE SCALE GENOMIC DNA]</scope>
    <source>
        <strain evidence="2 3">EGI 80759</strain>
    </source>
</reference>
<accession>A0A411YG67</accession>
<dbReference type="Pfam" id="PF13649">
    <property type="entry name" value="Methyltransf_25"/>
    <property type="match status" value="1"/>
</dbReference>
<dbReference type="GO" id="GO:0032259">
    <property type="term" value="P:methylation"/>
    <property type="evidence" value="ECO:0007669"/>
    <property type="project" value="UniProtKB-KW"/>
</dbReference>
<feature type="domain" description="Methyltransferase" evidence="1">
    <location>
        <begin position="51"/>
        <end position="147"/>
    </location>
</feature>
<dbReference type="OrthoDB" id="9808140at2"/>
<evidence type="ECO:0000259" key="1">
    <source>
        <dbReference type="Pfam" id="PF13649"/>
    </source>
</evidence>
<dbReference type="PANTHER" id="PTHR42912">
    <property type="entry name" value="METHYLTRANSFERASE"/>
    <property type="match status" value="1"/>
</dbReference>
<sequence>MAALSRHDHHRPGLGHARLTPLYDTVVRLLGVPRLHGRLLEQADVRPFCAVLEIGCGTGNLALQVKRTQPAAHVTGIDPDTRALASAQRKAARTGFDLSWDCGVAQQMPYSDGAFDRVLSSLMLHHLDAEQRRAALAEARRVLAADGSLHVVDFGGTVDHRDGFIARRLSHTARLADNYDNGLLSAMNEAGFARVTEVEQRVSRVLGRIAFYRAER</sequence>
<proteinExistence type="predicted"/>
<keyword evidence="3" id="KW-1185">Reference proteome</keyword>
<organism evidence="2 3">
    <name type="scientific">Egibacter rhizosphaerae</name>
    <dbReference type="NCBI Taxonomy" id="1670831"/>
    <lineage>
        <taxon>Bacteria</taxon>
        <taxon>Bacillati</taxon>
        <taxon>Actinomycetota</taxon>
        <taxon>Nitriliruptoria</taxon>
        <taxon>Egibacterales</taxon>
        <taxon>Egibacteraceae</taxon>
        <taxon>Egibacter</taxon>
    </lineage>
</organism>
<dbReference type="EMBL" id="CP036402">
    <property type="protein sequence ID" value="QBI20218.1"/>
    <property type="molecule type" value="Genomic_DNA"/>
</dbReference>
<protein>
    <submittedName>
        <fullName evidence="2">Class I SAM-dependent methyltransferase</fullName>
    </submittedName>
</protein>
<keyword evidence="2" id="KW-0808">Transferase</keyword>
<dbReference type="SUPFAM" id="SSF53335">
    <property type="entry name" value="S-adenosyl-L-methionine-dependent methyltransferases"/>
    <property type="match status" value="1"/>
</dbReference>
<evidence type="ECO:0000313" key="3">
    <source>
        <dbReference type="Proteomes" id="UP000291469"/>
    </source>
</evidence>
<dbReference type="KEGG" id="erz:ER308_12005"/>
<dbReference type="InterPro" id="IPR029063">
    <property type="entry name" value="SAM-dependent_MTases_sf"/>
</dbReference>
<dbReference type="GO" id="GO:0008168">
    <property type="term" value="F:methyltransferase activity"/>
    <property type="evidence" value="ECO:0007669"/>
    <property type="project" value="UniProtKB-KW"/>
</dbReference>
<dbReference type="Gene3D" id="3.40.50.150">
    <property type="entry name" value="Vaccinia Virus protein VP39"/>
    <property type="match status" value="1"/>
</dbReference>
<dbReference type="CDD" id="cd02440">
    <property type="entry name" value="AdoMet_MTases"/>
    <property type="match status" value="1"/>
</dbReference>
<dbReference type="InterPro" id="IPR050508">
    <property type="entry name" value="Methyltransf_Superfamily"/>
</dbReference>
<evidence type="ECO:0000313" key="2">
    <source>
        <dbReference type="EMBL" id="QBI20218.1"/>
    </source>
</evidence>
<name>A0A411YG67_9ACTN</name>
<dbReference type="InterPro" id="IPR041698">
    <property type="entry name" value="Methyltransf_25"/>
</dbReference>